<feature type="binding site" evidence="2">
    <location>
        <position position="59"/>
    </location>
    <ligand>
        <name>Fe cation</name>
        <dbReference type="ChEBI" id="CHEBI:24875"/>
    </ligand>
</feature>
<dbReference type="InterPro" id="IPR003829">
    <property type="entry name" value="Pirin_N_dom"/>
</dbReference>
<feature type="domain" description="Pirin N-terminal" evidence="4">
    <location>
        <begin position="50"/>
        <end position="117"/>
    </location>
</feature>
<dbReference type="RefSeq" id="WP_007689079.1">
    <property type="nucleotide sequence ID" value="NC_011983.1"/>
</dbReference>
<dbReference type="EMBL" id="CP000629">
    <property type="protein sequence ID" value="ACM28795.1"/>
    <property type="molecule type" value="Genomic_DNA"/>
</dbReference>
<dbReference type="SUPFAM" id="SSF51182">
    <property type="entry name" value="RmlC-like cupins"/>
    <property type="match status" value="1"/>
</dbReference>
<dbReference type="KEGG" id="ara:Arad_7253"/>
<evidence type="ECO:0000259" key="5">
    <source>
        <dbReference type="Pfam" id="PF17954"/>
    </source>
</evidence>
<dbReference type="InterPro" id="IPR014710">
    <property type="entry name" value="RmlC-like_jellyroll"/>
</dbReference>
<dbReference type="eggNOG" id="COG1741">
    <property type="taxonomic scope" value="Bacteria"/>
</dbReference>
<accession>B9JML4</accession>
<evidence type="ECO:0000256" key="1">
    <source>
        <dbReference type="ARBA" id="ARBA00008416"/>
    </source>
</evidence>
<dbReference type="GO" id="GO:0046872">
    <property type="term" value="F:metal ion binding"/>
    <property type="evidence" value="ECO:0007669"/>
    <property type="project" value="UniProtKB-KW"/>
</dbReference>
<dbReference type="PIRSF" id="PIRSF006232">
    <property type="entry name" value="Pirin"/>
    <property type="match status" value="1"/>
</dbReference>
<evidence type="ECO:0000256" key="2">
    <source>
        <dbReference type="PIRSR" id="PIRSR006232-1"/>
    </source>
</evidence>
<protein>
    <submittedName>
        <fullName evidence="6">Accessory protein</fullName>
    </submittedName>
</protein>
<comment type="similarity">
    <text evidence="1 3">Belongs to the pirin family.</text>
</comment>
<dbReference type="HOGENOM" id="CLU_064194_0_0_5"/>
<evidence type="ECO:0000313" key="7">
    <source>
        <dbReference type="Proteomes" id="UP000001600"/>
    </source>
</evidence>
<dbReference type="InterPro" id="IPR041602">
    <property type="entry name" value="Quercetinase_C"/>
</dbReference>
<evidence type="ECO:0000256" key="3">
    <source>
        <dbReference type="RuleBase" id="RU003457"/>
    </source>
</evidence>
<organism evidence="6 7">
    <name type="scientific">Rhizobium rhizogenes (strain K84 / ATCC BAA-868)</name>
    <name type="common">Agrobacterium radiobacter</name>
    <dbReference type="NCBI Taxonomy" id="311403"/>
    <lineage>
        <taxon>Bacteria</taxon>
        <taxon>Pseudomonadati</taxon>
        <taxon>Pseudomonadota</taxon>
        <taxon>Alphaproteobacteria</taxon>
        <taxon>Hyphomicrobiales</taxon>
        <taxon>Rhizobiaceae</taxon>
        <taxon>Rhizobium/Agrobacterium group</taxon>
        <taxon>Rhizobium</taxon>
    </lineage>
</organism>
<keyword evidence="2" id="KW-0408">Iron</keyword>
<proteinExistence type="inferred from homology"/>
<dbReference type="Pfam" id="PF17954">
    <property type="entry name" value="Pirin_C_2"/>
    <property type="match status" value="1"/>
</dbReference>
<dbReference type="STRING" id="311403.Arad_7253"/>
<dbReference type="PANTHER" id="PTHR43212:SF3">
    <property type="entry name" value="QUERCETIN 2,3-DIOXYGENASE"/>
    <property type="match status" value="1"/>
</dbReference>
<dbReference type="PANTHER" id="PTHR43212">
    <property type="entry name" value="QUERCETIN 2,3-DIOXYGENASE"/>
    <property type="match status" value="1"/>
</dbReference>
<name>B9JML4_RHIR8</name>
<feature type="binding site" evidence="2">
    <location>
        <position position="57"/>
    </location>
    <ligand>
        <name>Fe cation</name>
        <dbReference type="ChEBI" id="CHEBI:24875"/>
    </ligand>
</feature>
<feature type="binding site" evidence="2">
    <location>
        <position position="103"/>
    </location>
    <ligand>
        <name>Fe cation</name>
        <dbReference type="ChEBI" id="CHEBI:24875"/>
    </ligand>
</feature>
<dbReference type="InterPro" id="IPR012093">
    <property type="entry name" value="Pirin"/>
</dbReference>
<sequence>MIQILRANASRSFTQGPFTLRRIRPGSIMGPDADPAFGPLSVIDHANLDVGTVVGLHEHKNDEILSYLWRGSMVHIDSARGRVPISAKKLMLMNAGRSFWHEESTPYVAVEMLQIFVRPYEADLPGKVQFFDRTGGLVPGGWQLIAGPEGTDAPLLLRQHVKVYDALVSKGDELRVPTAPGMDPWLYVMDGALTIDGEQLETGDAAATSGEDLPMIRVERDETTLLAFLVDRGATASTAGTISGQ</sequence>
<dbReference type="Pfam" id="PF02678">
    <property type="entry name" value="Pirin"/>
    <property type="match status" value="1"/>
</dbReference>
<dbReference type="AlphaFoldDB" id="B9JML4"/>
<gene>
    <name evidence="6" type="ordered locus">Arad_7253</name>
</gene>
<reference evidence="6 7" key="1">
    <citation type="journal article" date="2009" name="J. Bacteriol.">
        <title>Genome sequences of three Agrobacterium biovars help elucidate the evolution of multichromosome genomes in bacteria.</title>
        <authorList>
            <person name="Slater S.C."/>
            <person name="Goldman B.S."/>
            <person name="Goodner B."/>
            <person name="Setubal J.C."/>
            <person name="Farrand S.K."/>
            <person name="Nester E.W."/>
            <person name="Burr T.J."/>
            <person name="Banta L."/>
            <person name="Dickerman A.W."/>
            <person name="Paulsen I."/>
            <person name="Otten L."/>
            <person name="Suen G."/>
            <person name="Welch R."/>
            <person name="Almeida N.F."/>
            <person name="Arnold F."/>
            <person name="Burton O.T."/>
            <person name="Du Z."/>
            <person name="Ewing A."/>
            <person name="Godsy E."/>
            <person name="Heisel S."/>
            <person name="Houmiel K.L."/>
            <person name="Jhaveri J."/>
            <person name="Lu J."/>
            <person name="Miller N.M."/>
            <person name="Norton S."/>
            <person name="Chen Q."/>
            <person name="Phoolcharoen W."/>
            <person name="Ohlin V."/>
            <person name="Ondrusek D."/>
            <person name="Pride N."/>
            <person name="Stricklin S.L."/>
            <person name="Sun J."/>
            <person name="Wheeler C."/>
            <person name="Wilson L."/>
            <person name="Zhu H."/>
            <person name="Wood D.W."/>
        </authorList>
    </citation>
    <scope>NUCLEOTIDE SEQUENCE [LARGE SCALE GENOMIC DNA]</scope>
    <source>
        <strain evidence="7">K84 / ATCC BAA-868</strain>
    </source>
</reference>
<feature type="binding site" evidence="2">
    <location>
        <position position="101"/>
    </location>
    <ligand>
        <name>Fe cation</name>
        <dbReference type="ChEBI" id="CHEBI:24875"/>
    </ligand>
</feature>
<dbReference type="Gene3D" id="2.60.120.10">
    <property type="entry name" value="Jelly Rolls"/>
    <property type="match status" value="2"/>
</dbReference>
<comment type="cofactor">
    <cofactor evidence="2">
        <name>Fe cation</name>
        <dbReference type="ChEBI" id="CHEBI:24875"/>
    </cofactor>
    <text evidence="2">Binds 1 Fe cation per subunit.</text>
</comment>
<evidence type="ECO:0000259" key="4">
    <source>
        <dbReference type="Pfam" id="PF02678"/>
    </source>
</evidence>
<feature type="domain" description="Quercetin 2,3-dioxygenase C-terminal cupin" evidence="5">
    <location>
        <begin position="144"/>
        <end position="226"/>
    </location>
</feature>
<keyword evidence="2" id="KW-0479">Metal-binding</keyword>
<dbReference type="InterPro" id="IPR011051">
    <property type="entry name" value="RmlC_Cupin_sf"/>
</dbReference>
<dbReference type="Proteomes" id="UP000001600">
    <property type="component" value="Chromosome 2"/>
</dbReference>
<evidence type="ECO:0000313" key="6">
    <source>
        <dbReference type="EMBL" id="ACM28795.1"/>
    </source>
</evidence>